<keyword evidence="5" id="KW-0547">Nucleotide-binding</keyword>
<evidence type="ECO:0000256" key="2">
    <source>
        <dbReference type="ARBA" id="ARBA00005417"/>
    </source>
</evidence>
<gene>
    <name evidence="9" type="ORF">SAMN04488044_1423</name>
</gene>
<evidence type="ECO:0000256" key="6">
    <source>
        <dbReference type="ARBA" id="ARBA00022840"/>
    </source>
</evidence>
<dbReference type="InterPro" id="IPR017871">
    <property type="entry name" value="ABC_transporter-like_CS"/>
</dbReference>
<dbReference type="GO" id="GO:0005886">
    <property type="term" value="C:plasma membrane"/>
    <property type="evidence" value="ECO:0007669"/>
    <property type="project" value="UniProtKB-SubCell"/>
</dbReference>
<dbReference type="InterPro" id="IPR003439">
    <property type="entry name" value="ABC_transporter-like_ATP-bd"/>
</dbReference>
<keyword evidence="10" id="KW-1185">Reference proteome</keyword>
<dbReference type="InterPro" id="IPR050388">
    <property type="entry name" value="ABC_Ni/Peptide_Import"/>
</dbReference>
<dbReference type="PROSITE" id="PS00211">
    <property type="entry name" value="ABC_TRANSPORTER_1"/>
    <property type="match status" value="1"/>
</dbReference>
<evidence type="ECO:0000256" key="5">
    <source>
        <dbReference type="ARBA" id="ARBA00022741"/>
    </source>
</evidence>
<evidence type="ECO:0000256" key="3">
    <source>
        <dbReference type="ARBA" id="ARBA00022448"/>
    </source>
</evidence>
<evidence type="ECO:0000256" key="4">
    <source>
        <dbReference type="ARBA" id="ARBA00022475"/>
    </source>
</evidence>
<dbReference type="FunFam" id="3.40.50.300:FF:000016">
    <property type="entry name" value="Oligopeptide ABC transporter ATP-binding component"/>
    <property type="match status" value="1"/>
</dbReference>
<evidence type="ECO:0000256" key="1">
    <source>
        <dbReference type="ARBA" id="ARBA00004417"/>
    </source>
</evidence>
<dbReference type="GO" id="GO:0005524">
    <property type="term" value="F:ATP binding"/>
    <property type="evidence" value="ECO:0007669"/>
    <property type="project" value="UniProtKB-KW"/>
</dbReference>
<dbReference type="InterPro" id="IPR013563">
    <property type="entry name" value="Oligopep_ABC_C"/>
</dbReference>
<dbReference type="Pfam" id="PF08352">
    <property type="entry name" value="oligo_HPY"/>
    <property type="match status" value="1"/>
</dbReference>
<dbReference type="RefSeq" id="WP_072792019.1">
    <property type="nucleotide sequence ID" value="NZ_FQWM01000002.1"/>
</dbReference>
<keyword evidence="3" id="KW-0813">Transport</keyword>
<dbReference type="GO" id="GO:0015833">
    <property type="term" value="P:peptide transport"/>
    <property type="evidence" value="ECO:0007669"/>
    <property type="project" value="InterPro"/>
</dbReference>
<name>A0A1M5N4Z7_9RHOB</name>
<protein>
    <submittedName>
        <fullName evidence="9">Oligopeptide transport system ATP-binding protein</fullName>
    </submittedName>
</protein>
<evidence type="ECO:0000259" key="8">
    <source>
        <dbReference type="PROSITE" id="PS50893"/>
    </source>
</evidence>
<dbReference type="EMBL" id="FQWM01000002">
    <property type="protein sequence ID" value="SHG84618.1"/>
    <property type="molecule type" value="Genomic_DNA"/>
</dbReference>
<dbReference type="PROSITE" id="PS50893">
    <property type="entry name" value="ABC_TRANSPORTER_2"/>
    <property type="match status" value="1"/>
</dbReference>
<dbReference type="STRING" id="870908.SAMN04488044_1423"/>
<keyword evidence="4" id="KW-1003">Cell membrane</keyword>
<accession>A0A1M5N4Z7</accession>
<dbReference type="Pfam" id="PF00005">
    <property type="entry name" value="ABC_tran"/>
    <property type="match status" value="1"/>
</dbReference>
<dbReference type="NCBIfam" id="TIGR01727">
    <property type="entry name" value="oligo_HPY"/>
    <property type="match status" value="1"/>
</dbReference>
<proteinExistence type="inferred from homology"/>
<dbReference type="AlphaFoldDB" id="A0A1M5N4Z7"/>
<evidence type="ECO:0000313" key="10">
    <source>
        <dbReference type="Proteomes" id="UP000184211"/>
    </source>
</evidence>
<dbReference type="CDD" id="cd03257">
    <property type="entry name" value="ABC_NikE_OppD_transporters"/>
    <property type="match status" value="1"/>
</dbReference>
<dbReference type="GO" id="GO:0016887">
    <property type="term" value="F:ATP hydrolysis activity"/>
    <property type="evidence" value="ECO:0007669"/>
    <property type="project" value="InterPro"/>
</dbReference>
<sequence>MLSVQDLSIRFRTPDGYVHAVNDVSFDIAAGQKLAIVGESGSGKSQIALSILGLLAKNAETRGRILFENQNLLDMPTSRINKVRSKEISIIFQDPMSSLNPYMTVERQLNEVLELHEGLRGRAARARVLEALDAVQIPDAKNRLKSYPHEFSGGMRQRIVIAMALLCRPKLILADEPTTALDVTVQAQIMRLLDDIQKEYGSSIMLITHDLGVVAGFCEETLVLYGGRVMERAETRAIFNAPSHPYTRGLLRAVPNIHAQDARLQSIPGQPPNQLHPPEGCPFADRCSDSRDPCFNNLPPLDAGRHQRACLRPVEELS</sequence>
<dbReference type="Proteomes" id="UP000184211">
    <property type="component" value="Unassembled WGS sequence"/>
</dbReference>
<feature type="domain" description="ABC transporter" evidence="8">
    <location>
        <begin position="2"/>
        <end position="251"/>
    </location>
</feature>
<evidence type="ECO:0000313" key="9">
    <source>
        <dbReference type="EMBL" id="SHG84618.1"/>
    </source>
</evidence>
<keyword evidence="7" id="KW-0472">Membrane</keyword>
<dbReference type="PANTHER" id="PTHR43297:SF7">
    <property type="entry name" value="D,D-DIPEPTIDE TRANSPORT ATP-BINDING PROTEIN DDPD-RELATED"/>
    <property type="match status" value="1"/>
</dbReference>
<evidence type="ECO:0000256" key="7">
    <source>
        <dbReference type="ARBA" id="ARBA00023136"/>
    </source>
</evidence>
<dbReference type="InterPro" id="IPR003593">
    <property type="entry name" value="AAA+_ATPase"/>
</dbReference>
<dbReference type="PANTHER" id="PTHR43297">
    <property type="entry name" value="OLIGOPEPTIDE TRANSPORT ATP-BINDING PROTEIN APPD"/>
    <property type="match status" value="1"/>
</dbReference>
<reference evidence="10" key="1">
    <citation type="submission" date="2016-11" db="EMBL/GenBank/DDBJ databases">
        <authorList>
            <person name="Varghese N."/>
            <person name="Submissions S."/>
        </authorList>
    </citation>
    <scope>NUCLEOTIDE SEQUENCE [LARGE SCALE GENOMIC DNA]</scope>
    <source>
        <strain evidence="10">DSM 28223</strain>
    </source>
</reference>
<comment type="subcellular location">
    <subcellularLocation>
        <location evidence="1">Cell inner membrane</location>
        <topology evidence="1">Peripheral membrane protein</topology>
    </subcellularLocation>
</comment>
<comment type="similarity">
    <text evidence="2">Belongs to the ABC transporter superfamily.</text>
</comment>
<organism evidence="9 10">
    <name type="scientific">Cognatishimia maritima</name>
    <dbReference type="NCBI Taxonomy" id="870908"/>
    <lineage>
        <taxon>Bacteria</taxon>
        <taxon>Pseudomonadati</taxon>
        <taxon>Pseudomonadota</taxon>
        <taxon>Alphaproteobacteria</taxon>
        <taxon>Rhodobacterales</taxon>
        <taxon>Paracoccaceae</taxon>
        <taxon>Cognatishimia</taxon>
    </lineage>
</organism>
<dbReference type="OrthoDB" id="9802264at2"/>
<dbReference type="SMART" id="SM00382">
    <property type="entry name" value="AAA"/>
    <property type="match status" value="1"/>
</dbReference>
<dbReference type="SUPFAM" id="SSF52540">
    <property type="entry name" value="P-loop containing nucleoside triphosphate hydrolases"/>
    <property type="match status" value="1"/>
</dbReference>
<dbReference type="GO" id="GO:0055085">
    <property type="term" value="P:transmembrane transport"/>
    <property type="evidence" value="ECO:0007669"/>
    <property type="project" value="UniProtKB-ARBA"/>
</dbReference>
<dbReference type="Gene3D" id="3.40.50.300">
    <property type="entry name" value="P-loop containing nucleotide triphosphate hydrolases"/>
    <property type="match status" value="1"/>
</dbReference>
<keyword evidence="6 9" id="KW-0067">ATP-binding</keyword>
<dbReference type="InterPro" id="IPR027417">
    <property type="entry name" value="P-loop_NTPase"/>
</dbReference>